<sequence length="124" mass="14120">MDINFEELLLELLKINGIEKVALLNMIKKEIECGFNIDDNSGPLVQAMSDIVRTNIKYTRLSSLKSCFEDILISYDNEIHLLTPFTCMNNCFLYIGIAKNSNIALIRLKLNECLSIHLSVPVRL</sequence>
<evidence type="ECO:0000313" key="1">
    <source>
        <dbReference type="EMBL" id="MBC1188379.1"/>
    </source>
</evidence>
<protein>
    <submittedName>
        <fullName evidence="1">Uncharacterized protein</fullName>
    </submittedName>
</protein>
<dbReference type="EMBL" id="JABBJF010000029">
    <property type="protein sequence ID" value="MBC1188379.1"/>
    <property type="molecule type" value="Genomic_DNA"/>
</dbReference>
<evidence type="ECO:0000313" key="2">
    <source>
        <dbReference type="Proteomes" id="UP000607331"/>
    </source>
</evidence>
<reference evidence="1 2" key="1">
    <citation type="submission" date="2020-04" db="EMBL/GenBank/DDBJ databases">
        <title>The draft genome of Kluyvera sichuanensis strain SCKS090646.</title>
        <authorList>
            <person name="Wei L."/>
            <person name="Liu L."/>
            <person name="Feng Y."/>
            <person name="Zong Z."/>
        </authorList>
    </citation>
    <scope>NUCLEOTIDE SEQUENCE [LARGE SCALE GENOMIC DNA]</scope>
    <source>
        <strain evidence="1 2">090646</strain>
    </source>
</reference>
<comment type="caution">
    <text evidence="1">The sequence shown here is derived from an EMBL/GenBank/DDBJ whole genome shotgun (WGS) entry which is preliminary data.</text>
</comment>
<dbReference type="RefSeq" id="WP_185669545.1">
    <property type="nucleotide sequence ID" value="NZ_JABBJF010000029.1"/>
</dbReference>
<dbReference type="Proteomes" id="UP000607331">
    <property type="component" value="Unassembled WGS sequence"/>
</dbReference>
<name>A0ABR6RZ36_9ENTR</name>
<gene>
    <name evidence="1" type="ORF">HII27_22035</name>
</gene>
<proteinExistence type="predicted"/>
<organism evidence="1 2">
    <name type="scientific">Kluyvera sichuanensis</name>
    <dbReference type="NCBI Taxonomy" id="2725494"/>
    <lineage>
        <taxon>Bacteria</taxon>
        <taxon>Pseudomonadati</taxon>
        <taxon>Pseudomonadota</taxon>
        <taxon>Gammaproteobacteria</taxon>
        <taxon>Enterobacterales</taxon>
        <taxon>Enterobacteriaceae</taxon>
        <taxon>Kluyvera</taxon>
    </lineage>
</organism>
<keyword evidence="2" id="KW-1185">Reference proteome</keyword>
<accession>A0ABR6RZ36</accession>